<comment type="caution">
    <text evidence="1">The sequence shown here is derived from an EMBL/GenBank/DDBJ whole genome shotgun (WGS) entry which is preliminary data.</text>
</comment>
<dbReference type="AlphaFoldDB" id="A0A9P5PU32"/>
<gene>
    <name evidence="1" type="ORF">BDP27DRAFT_1421124</name>
</gene>
<sequence length="373" mass="41298">MASSDDGFFALPTEIHTEIFTIACSPSCFGGSSDYAAFLTGISLSLVSKYVRAASAPARHRVVILYGWQQLLAFEGLISNPHTSSRVRYLTLICDELPRDSSVSFLSSSKAGAYEIMLGVIARLLRAVETDLYELELGFQAIEYVSDPLAFLSPLYFPNLGKMFYACPPSNSLPWAMNGRSFSTAIISPCLEELTVVLNDSVLDRDGFEADGLPFTEPTPGSHTARIGLDRMASVRLDLDCMPKNSFDSELRMGNFPSLTTLNLYASSPAGALAVLYMSEVTWSVGSTLIIGSGTKCKAKTSSSSITPWPYNFDSVKDEESIWPPKGLRTIILRPKRRWCEKWKSLRDVTKRRRELESELPEIFVLKPGERYS</sequence>
<dbReference type="Proteomes" id="UP000772434">
    <property type="component" value="Unassembled WGS sequence"/>
</dbReference>
<dbReference type="OrthoDB" id="2748701at2759"/>
<protein>
    <submittedName>
        <fullName evidence="1">Uncharacterized protein</fullName>
    </submittedName>
</protein>
<dbReference type="EMBL" id="JADNRY010000052">
    <property type="protein sequence ID" value="KAF9069339.1"/>
    <property type="molecule type" value="Genomic_DNA"/>
</dbReference>
<organism evidence="1 2">
    <name type="scientific">Rhodocollybia butyracea</name>
    <dbReference type="NCBI Taxonomy" id="206335"/>
    <lineage>
        <taxon>Eukaryota</taxon>
        <taxon>Fungi</taxon>
        <taxon>Dikarya</taxon>
        <taxon>Basidiomycota</taxon>
        <taxon>Agaricomycotina</taxon>
        <taxon>Agaricomycetes</taxon>
        <taxon>Agaricomycetidae</taxon>
        <taxon>Agaricales</taxon>
        <taxon>Marasmiineae</taxon>
        <taxon>Omphalotaceae</taxon>
        <taxon>Rhodocollybia</taxon>
    </lineage>
</organism>
<evidence type="ECO:0000313" key="2">
    <source>
        <dbReference type="Proteomes" id="UP000772434"/>
    </source>
</evidence>
<accession>A0A9P5PU32</accession>
<reference evidence="1" key="1">
    <citation type="submission" date="2020-11" db="EMBL/GenBank/DDBJ databases">
        <authorList>
            <consortium name="DOE Joint Genome Institute"/>
            <person name="Ahrendt S."/>
            <person name="Riley R."/>
            <person name="Andreopoulos W."/>
            <person name="Labutti K."/>
            <person name="Pangilinan J."/>
            <person name="Ruiz-Duenas F.J."/>
            <person name="Barrasa J.M."/>
            <person name="Sanchez-Garcia M."/>
            <person name="Camarero S."/>
            <person name="Miyauchi S."/>
            <person name="Serrano A."/>
            <person name="Linde D."/>
            <person name="Babiker R."/>
            <person name="Drula E."/>
            <person name="Ayuso-Fernandez I."/>
            <person name="Pacheco R."/>
            <person name="Padilla G."/>
            <person name="Ferreira P."/>
            <person name="Barriuso J."/>
            <person name="Kellner H."/>
            <person name="Castanera R."/>
            <person name="Alfaro M."/>
            <person name="Ramirez L."/>
            <person name="Pisabarro A.G."/>
            <person name="Kuo A."/>
            <person name="Tritt A."/>
            <person name="Lipzen A."/>
            <person name="He G."/>
            <person name="Yan M."/>
            <person name="Ng V."/>
            <person name="Cullen D."/>
            <person name="Martin F."/>
            <person name="Rosso M.-N."/>
            <person name="Henrissat B."/>
            <person name="Hibbett D."/>
            <person name="Martinez A.T."/>
            <person name="Grigoriev I.V."/>
        </authorList>
    </citation>
    <scope>NUCLEOTIDE SEQUENCE</scope>
    <source>
        <strain evidence="1">AH 40177</strain>
    </source>
</reference>
<proteinExistence type="predicted"/>
<name>A0A9P5PU32_9AGAR</name>
<evidence type="ECO:0000313" key="1">
    <source>
        <dbReference type="EMBL" id="KAF9069339.1"/>
    </source>
</evidence>
<keyword evidence="2" id="KW-1185">Reference proteome</keyword>